<evidence type="ECO:0000313" key="5">
    <source>
        <dbReference type="EMBL" id="CEO94547.1"/>
    </source>
</evidence>
<accession>A0A0G4IHK3</accession>
<keyword evidence="1" id="KW-0489">Methyltransferase</keyword>
<dbReference type="InterPro" id="IPR010233">
    <property type="entry name" value="UbiG_MeTrfase"/>
</dbReference>
<dbReference type="OMA" id="LASRWWD"/>
<name>A0A0G4IHK3_PLABS</name>
<dbReference type="HAMAP" id="MF_00472">
    <property type="entry name" value="UbiG"/>
    <property type="match status" value="1"/>
</dbReference>
<dbReference type="CDD" id="cd02440">
    <property type="entry name" value="AdoMet_MTases"/>
    <property type="match status" value="1"/>
</dbReference>
<sequence>LRGGYGRVWGLQLRHGDCKMLSAAAPRPVSQSWRRLLQRSRHVCDATVTGGYDRYEIAKFAKMADDWWKPNGPMEMLHLMNPVRIGYIASRLGVDLKSNAFPFSGLRILDVGCGAGILTESLARLGATVVGVDRCAEAVMAAKIHAKRDPLFTSQNLAYFDGGVEEVVGFCEGLAWEAFDVVTCLEVIEHFPNAKCRDGFVKNVASVVKPGGSLFLSTINRTAKAYALAIVGAEYLLRWVKPGTHDFNKFVMPNELADMVRKVGLDPVHQTGAVLDPVRRHWSLSESDLDINYMMHCRKPTMSSPWDKGAPTAGV</sequence>
<organism evidence="5 6">
    <name type="scientific">Plasmodiophora brassicae</name>
    <name type="common">Clubroot disease agent</name>
    <dbReference type="NCBI Taxonomy" id="37360"/>
    <lineage>
        <taxon>Eukaryota</taxon>
        <taxon>Sar</taxon>
        <taxon>Rhizaria</taxon>
        <taxon>Endomyxa</taxon>
        <taxon>Phytomyxea</taxon>
        <taxon>Plasmodiophorida</taxon>
        <taxon>Plasmodiophoridae</taxon>
        <taxon>Plasmodiophora</taxon>
    </lineage>
</organism>
<feature type="non-terminal residue" evidence="5">
    <location>
        <position position="1"/>
    </location>
</feature>
<dbReference type="GO" id="GO:0061542">
    <property type="term" value="F:3-demethylubiquinol 3-O-methyltransferase activity"/>
    <property type="evidence" value="ECO:0007669"/>
    <property type="project" value="InterPro"/>
</dbReference>
<dbReference type="Gene3D" id="3.40.50.150">
    <property type="entry name" value="Vaccinia Virus protein VP39"/>
    <property type="match status" value="1"/>
</dbReference>
<evidence type="ECO:0000256" key="3">
    <source>
        <dbReference type="ARBA" id="ARBA00022688"/>
    </source>
</evidence>
<evidence type="ECO:0000256" key="2">
    <source>
        <dbReference type="ARBA" id="ARBA00022679"/>
    </source>
</evidence>
<dbReference type="Pfam" id="PF13489">
    <property type="entry name" value="Methyltransf_23"/>
    <property type="match status" value="1"/>
</dbReference>
<evidence type="ECO:0000256" key="1">
    <source>
        <dbReference type="ARBA" id="ARBA00022603"/>
    </source>
</evidence>
<dbReference type="SUPFAM" id="SSF53335">
    <property type="entry name" value="S-adenosyl-L-methionine-dependent methyltransferases"/>
    <property type="match status" value="1"/>
</dbReference>
<dbReference type="GO" id="GO:0010420">
    <property type="term" value="F:polyprenyldihydroxybenzoate methyltransferase activity"/>
    <property type="evidence" value="ECO:0007669"/>
    <property type="project" value="InterPro"/>
</dbReference>
<dbReference type="NCBIfam" id="TIGR01983">
    <property type="entry name" value="UbiG"/>
    <property type="match status" value="1"/>
</dbReference>
<keyword evidence="2" id="KW-0808">Transferase</keyword>
<evidence type="ECO:0008006" key="7">
    <source>
        <dbReference type="Google" id="ProtNLM"/>
    </source>
</evidence>
<protein>
    <recommendedName>
        <fullName evidence="7">Methyltransferase type 11 domain-containing protein</fullName>
    </recommendedName>
</protein>
<dbReference type="EMBL" id="CDSF01000001">
    <property type="protein sequence ID" value="CEO94547.1"/>
    <property type="molecule type" value="Genomic_DNA"/>
</dbReference>
<keyword evidence="6" id="KW-1185">Reference proteome</keyword>
<dbReference type="InterPro" id="IPR029063">
    <property type="entry name" value="SAM-dependent_MTases_sf"/>
</dbReference>
<dbReference type="PANTHER" id="PTHR43464">
    <property type="entry name" value="METHYLTRANSFERASE"/>
    <property type="match status" value="1"/>
</dbReference>
<keyword evidence="3" id="KW-0831">Ubiquinone biosynthesis</keyword>
<dbReference type="AlphaFoldDB" id="A0A0G4IHK3"/>
<evidence type="ECO:0000256" key="4">
    <source>
        <dbReference type="ARBA" id="ARBA00022691"/>
    </source>
</evidence>
<gene>
    <name evidence="5" type="ORF">PBRA_000332</name>
</gene>
<dbReference type="Proteomes" id="UP000039324">
    <property type="component" value="Unassembled WGS sequence"/>
</dbReference>
<dbReference type="OrthoDB" id="3265906at2759"/>
<dbReference type="PANTHER" id="PTHR43464:SF19">
    <property type="entry name" value="UBIQUINONE BIOSYNTHESIS O-METHYLTRANSFERASE, MITOCHONDRIAL"/>
    <property type="match status" value="1"/>
</dbReference>
<dbReference type="GO" id="GO:0032259">
    <property type="term" value="P:methylation"/>
    <property type="evidence" value="ECO:0007669"/>
    <property type="project" value="UniProtKB-KW"/>
</dbReference>
<evidence type="ECO:0000313" key="6">
    <source>
        <dbReference type="Proteomes" id="UP000039324"/>
    </source>
</evidence>
<keyword evidence="4" id="KW-0949">S-adenosyl-L-methionine</keyword>
<dbReference type="STRING" id="37360.A0A0G4IHK3"/>
<reference evidence="5 6" key="1">
    <citation type="submission" date="2015-02" db="EMBL/GenBank/DDBJ databases">
        <authorList>
            <person name="Chooi Y.-H."/>
        </authorList>
    </citation>
    <scope>NUCLEOTIDE SEQUENCE [LARGE SCALE GENOMIC DNA]</scope>
    <source>
        <strain evidence="5">E3</strain>
    </source>
</reference>
<proteinExistence type="inferred from homology"/>